<organism evidence="19 20">
    <name type="scientific">Candida theae</name>
    <dbReference type="NCBI Taxonomy" id="1198502"/>
    <lineage>
        <taxon>Eukaryota</taxon>
        <taxon>Fungi</taxon>
        <taxon>Dikarya</taxon>
        <taxon>Ascomycota</taxon>
        <taxon>Saccharomycotina</taxon>
        <taxon>Pichiomycetes</taxon>
        <taxon>Debaryomycetaceae</taxon>
        <taxon>Candida/Lodderomyces clade</taxon>
        <taxon>Candida</taxon>
    </lineage>
</organism>
<dbReference type="EMBL" id="JAIHNG010000158">
    <property type="protein sequence ID" value="KAI5950292.1"/>
    <property type="molecule type" value="Genomic_DNA"/>
</dbReference>
<evidence type="ECO:0000256" key="9">
    <source>
        <dbReference type="ARBA" id="ARBA00022701"/>
    </source>
</evidence>
<evidence type="ECO:0000256" key="2">
    <source>
        <dbReference type="ARBA" id="ARBA00004186"/>
    </source>
</evidence>
<evidence type="ECO:0000256" key="11">
    <source>
        <dbReference type="ARBA" id="ARBA00022829"/>
    </source>
</evidence>
<name>A0AAD5BBC1_9ASCO</name>
<evidence type="ECO:0000256" key="10">
    <source>
        <dbReference type="ARBA" id="ARBA00022776"/>
    </source>
</evidence>
<accession>A0AAD5BBC1</accession>
<keyword evidence="14" id="KW-0539">Nucleus</keyword>
<keyword evidence="16" id="KW-0137">Centromere</keyword>
<feature type="region of interest" description="Disordered" evidence="18">
    <location>
        <begin position="447"/>
        <end position="474"/>
    </location>
</feature>
<evidence type="ECO:0000256" key="14">
    <source>
        <dbReference type="ARBA" id="ARBA00023242"/>
    </source>
</evidence>
<keyword evidence="7" id="KW-0963">Cytoplasm</keyword>
<dbReference type="PANTHER" id="PTHR28200">
    <property type="entry name" value="DASH COMPLEX SUBUNIT ASK1"/>
    <property type="match status" value="1"/>
</dbReference>
<dbReference type="GO" id="GO:0072686">
    <property type="term" value="C:mitotic spindle"/>
    <property type="evidence" value="ECO:0007669"/>
    <property type="project" value="InterPro"/>
</dbReference>
<evidence type="ECO:0000256" key="15">
    <source>
        <dbReference type="ARBA" id="ARBA00023306"/>
    </source>
</evidence>
<feature type="region of interest" description="Disordered" evidence="18">
    <location>
        <begin position="228"/>
        <end position="435"/>
    </location>
</feature>
<dbReference type="RefSeq" id="XP_051607162.1">
    <property type="nucleotide sequence ID" value="XM_051753855.1"/>
</dbReference>
<comment type="subcellular location">
    <subcellularLocation>
        <location evidence="3">Chromosome</location>
        <location evidence="3">Centromere</location>
        <location evidence="3">Kinetochore</location>
    </subcellularLocation>
    <subcellularLocation>
        <location evidence="2">Cytoplasm</location>
        <location evidence="2">Cytoskeleton</location>
        <location evidence="2">Spindle</location>
    </subcellularLocation>
    <subcellularLocation>
        <location evidence="1">Nucleus</location>
    </subcellularLocation>
</comment>
<dbReference type="GO" id="GO:0042729">
    <property type="term" value="C:DASH complex"/>
    <property type="evidence" value="ECO:0007669"/>
    <property type="project" value="InterPro"/>
</dbReference>
<feature type="region of interest" description="Disordered" evidence="18">
    <location>
        <begin position="1"/>
        <end position="21"/>
    </location>
</feature>
<evidence type="ECO:0000256" key="12">
    <source>
        <dbReference type="ARBA" id="ARBA00022838"/>
    </source>
</evidence>
<reference evidence="19 20" key="1">
    <citation type="journal article" date="2022" name="DNA Res.">
        <title>Genome analysis of five recently described species of the CUG-Ser clade uncovers Candida theae as a new hybrid lineage with pathogenic potential in the Candida parapsilosis species complex.</title>
        <authorList>
            <person name="Mixao V."/>
            <person name="Del Olmo V."/>
            <person name="Hegedusova E."/>
            <person name="Saus E."/>
            <person name="Pryszcz L."/>
            <person name="Cillingova A."/>
            <person name="Nosek J."/>
            <person name="Gabaldon T."/>
        </authorList>
    </citation>
    <scope>NUCLEOTIDE SEQUENCE [LARGE SCALE GENOMIC DNA]</scope>
    <source>
        <strain evidence="19 20">CBS 12239</strain>
    </source>
</reference>
<keyword evidence="20" id="KW-1185">Reference proteome</keyword>
<dbReference type="GeneID" id="76152398"/>
<dbReference type="GO" id="GO:0008608">
    <property type="term" value="P:attachment of spindle microtubules to kinetochore"/>
    <property type="evidence" value="ECO:0007669"/>
    <property type="project" value="InterPro"/>
</dbReference>
<dbReference type="GO" id="GO:0051301">
    <property type="term" value="P:cell division"/>
    <property type="evidence" value="ECO:0007669"/>
    <property type="project" value="UniProtKB-KW"/>
</dbReference>
<protein>
    <recommendedName>
        <fullName evidence="5">DASH complex subunit ASK1</fullName>
    </recommendedName>
    <alternativeName>
        <fullName evidence="17">Outer kinetochore protein ASK1</fullName>
    </alternativeName>
</protein>
<evidence type="ECO:0000256" key="17">
    <source>
        <dbReference type="ARBA" id="ARBA00029735"/>
    </source>
</evidence>
<comment type="similarity">
    <text evidence="4">Belongs to the DASH complex ASK1 family.</text>
</comment>
<keyword evidence="9" id="KW-0493">Microtubule</keyword>
<evidence type="ECO:0000256" key="13">
    <source>
        <dbReference type="ARBA" id="ARBA00023212"/>
    </source>
</evidence>
<comment type="caution">
    <text evidence="19">The sequence shown here is derived from an EMBL/GenBank/DDBJ whole genome shotgun (WGS) entry which is preliminary data.</text>
</comment>
<evidence type="ECO:0000256" key="5">
    <source>
        <dbReference type="ARBA" id="ARBA00014520"/>
    </source>
</evidence>
<feature type="compositionally biased region" description="Basic and acidic residues" evidence="18">
    <location>
        <begin position="406"/>
        <end position="418"/>
    </location>
</feature>
<keyword evidence="8" id="KW-0132">Cell division</keyword>
<keyword evidence="10" id="KW-0498">Mitosis</keyword>
<sequence>MKRLSIAPPTSRRKSGAASSEDYNARKVLEQLDQDTTLVLQDIDKNISRANAIINDKLKPAIQEYGVESWKVWHNSGFWKKFFEQSANVVLNSYEAPINEVQSSSNFLSEMEDEEIEEQPKTLTSLDTRRPDLKHLAEEDTATWSTEQQNLNRQLSASTPHRGQKQAESNRTKFAATQRMVRLPDSVSLEPPNSGAIRLSPTRRQSKNSPTRFQTIRQSLDSIHRISISPRKQRTPITTRNPALQDLLNSSPTFPEPPILQSEIGSEASRVPSQQQTPGFGSDREGNIQKFPNTPKYSSSRYSNSSTNTPLVATRGDIDNEEEDDDDDDDDLQPPKLESETSQKSPALLDSESSEDPLPELTTIELKSGRKRSKTSPSSEASSNKRRSSGQRSEDLRDTAEEENVFLDRSHEATRESKGPVQNEDNSEHSRSISQIYAEGISKLKEGSEMATKVHESETTTNLTRDITRETTETLTGDLGPLKERWRKFAKFDVQ</sequence>
<keyword evidence="11" id="KW-0159">Chromosome partition</keyword>
<evidence type="ECO:0000313" key="20">
    <source>
        <dbReference type="Proteomes" id="UP001204833"/>
    </source>
</evidence>
<keyword evidence="6" id="KW-0158">Chromosome</keyword>
<evidence type="ECO:0000256" key="8">
    <source>
        <dbReference type="ARBA" id="ARBA00022618"/>
    </source>
</evidence>
<feature type="compositionally biased region" description="Basic and acidic residues" evidence="18">
    <location>
        <begin position="447"/>
        <end position="458"/>
    </location>
</feature>
<evidence type="ECO:0000256" key="1">
    <source>
        <dbReference type="ARBA" id="ARBA00004123"/>
    </source>
</evidence>
<dbReference type="Pfam" id="PF08655">
    <property type="entry name" value="DASH_Ask1"/>
    <property type="match status" value="1"/>
</dbReference>
<evidence type="ECO:0000256" key="3">
    <source>
        <dbReference type="ARBA" id="ARBA00004629"/>
    </source>
</evidence>
<keyword evidence="15" id="KW-0131">Cell cycle</keyword>
<dbReference type="PANTHER" id="PTHR28200:SF1">
    <property type="entry name" value="DASH COMPLEX SUBUNIT ASK1"/>
    <property type="match status" value="1"/>
</dbReference>
<feature type="compositionally biased region" description="Polar residues" evidence="18">
    <location>
        <begin position="142"/>
        <end position="169"/>
    </location>
</feature>
<evidence type="ECO:0000256" key="16">
    <source>
        <dbReference type="ARBA" id="ARBA00023328"/>
    </source>
</evidence>
<evidence type="ECO:0000313" key="19">
    <source>
        <dbReference type="EMBL" id="KAI5950292.1"/>
    </source>
</evidence>
<dbReference type="AlphaFoldDB" id="A0AAD5BBC1"/>
<feature type="region of interest" description="Disordered" evidence="18">
    <location>
        <begin position="108"/>
        <end position="214"/>
    </location>
</feature>
<proteinExistence type="inferred from homology"/>
<dbReference type="Proteomes" id="UP001204833">
    <property type="component" value="Unassembled WGS sequence"/>
</dbReference>
<keyword evidence="13" id="KW-0206">Cytoskeleton</keyword>
<dbReference type="GO" id="GO:0044732">
    <property type="term" value="C:mitotic spindle pole body"/>
    <property type="evidence" value="ECO:0007669"/>
    <property type="project" value="TreeGrafter"/>
</dbReference>
<feature type="compositionally biased region" description="Low complexity" evidence="18">
    <location>
        <begin position="297"/>
        <end position="309"/>
    </location>
</feature>
<gene>
    <name evidence="19" type="ORF">KGF57_004354</name>
</gene>
<keyword evidence="12" id="KW-0995">Kinetochore</keyword>
<evidence type="ECO:0000256" key="4">
    <source>
        <dbReference type="ARBA" id="ARBA00010731"/>
    </source>
</evidence>
<evidence type="ECO:0000256" key="6">
    <source>
        <dbReference type="ARBA" id="ARBA00022454"/>
    </source>
</evidence>
<dbReference type="GO" id="GO:0005874">
    <property type="term" value="C:microtubule"/>
    <property type="evidence" value="ECO:0007669"/>
    <property type="project" value="UniProtKB-KW"/>
</dbReference>
<feature type="compositionally biased region" description="Polar residues" evidence="18">
    <location>
        <begin position="235"/>
        <end position="253"/>
    </location>
</feature>
<feature type="compositionally biased region" description="Basic and acidic residues" evidence="18">
    <location>
        <begin position="127"/>
        <end position="138"/>
    </location>
</feature>
<dbReference type="InterPro" id="IPR013964">
    <property type="entry name" value="DASH_Ask1"/>
</dbReference>
<evidence type="ECO:0000256" key="18">
    <source>
        <dbReference type="SAM" id="MobiDB-lite"/>
    </source>
</evidence>
<evidence type="ECO:0000256" key="7">
    <source>
        <dbReference type="ARBA" id="ARBA00022490"/>
    </source>
</evidence>
<feature type="compositionally biased region" description="Acidic residues" evidence="18">
    <location>
        <begin position="319"/>
        <end position="332"/>
    </location>
</feature>